<dbReference type="GO" id="GO:0006622">
    <property type="term" value="P:protein targeting to lysosome"/>
    <property type="evidence" value="ECO:0007669"/>
    <property type="project" value="TreeGrafter"/>
</dbReference>
<keyword evidence="1" id="KW-0325">Glycoprotein</keyword>
<evidence type="ECO:0000313" key="3">
    <source>
        <dbReference type="Ensembl" id="ENSCSAVP00000016542.1"/>
    </source>
</evidence>
<reference evidence="3" key="3">
    <citation type="submission" date="2025-09" db="UniProtKB">
        <authorList>
            <consortium name="Ensembl"/>
        </authorList>
    </citation>
    <scope>IDENTIFICATION</scope>
</reference>
<dbReference type="Proteomes" id="UP000007875">
    <property type="component" value="Unassembled WGS sequence"/>
</dbReference>
<protein>
    <submittedName>
        <fullName evidence="3">Uncharacterized protein</fullName>
    </submittedName>
</protein>
<organism evidence="3 4">
    <name type="scientific">Ciona savignyi</name>
    <name type="common">Pacific transparent sea squirt</name>
    <dbReference type="NCBI Taxonomy" id="51511"/>
    <lineage>
        <taxon>Eukaryota</taxon>
        <taxon>Metazoa</taxon>
        <taxon>Chordata</taxon>
        <taxon>Tunicata</taxon>
        <taxon>Ascidiacea</taxon>
        <taxon>Phlebobranchia</taxon>
        <taxon>Cionidae</taxon>
        <taxon>Ciona</taxon>
    </lineage>
</organism>
<dbReference type="HOGENOM" id="CLU_1810466_0_0_1"/>
<dbReference type="Ensembl" id="ENSCSAVT00000016723.1">
    <property type="protein sequence ID" value="ENSCSAVP00000016542.1"/>
    <property type="gene ID" value="ENSCSAVG00000009728.1"/>
</dbReference>
<name>H2ZG26_CIOSA</name>
<feature type="chain" id="PRO_5003578489" evidence="2">
    <location>
        <begin position="19"/>
        <end position="143"/>
    </location>
</feature>
<dbReference type="GO" id="GO:0005802">
    <property type="term" value="C:trans-Golgi network"/>
    <property type="evidence" value="ECO:0007669"/>
    <property type="project" value="TreeGrafter"/>
</dbReference>
<proteinExistence type="predicted"/>
<evidence type="ECO:0000256" key="2">
    <source>
        <dbReference type="SAM" id="SignalP"/>
    </source>
</evidence>
<dbReference type="FunCoup" id="H2ZG26">
    <property type="interactions" value="303"/>
</dbReference>
<feature type="signal peptide" evidence="2">
    <location>
        <begin position="1"/>
        <end position="18"/>
    </location>
</feature>
<sequence length="143" mass="15976">MIKILVILLLFVISQSQAEDLAVNDCKLLKPNDKSQLLLNRLAPLKGHVFKYKFKDEVLGGDEYEYTLSICSGVDAEDYHVPGVGVLQYSSALKKYNTVGLLNSTIVKGGTDWIMLTYQHGDTYNTHCKSPTSSKLSRRQAHI</sequence>
<keyword evidence="4" id="KW-1185">Reference proteome</keyword>
<evidence type="ECO:0000256" key="1">
    <source>
        <dbReference type="ARBA" id="ARBA00023180"/>
    </source>
</evidence>
<keyword evidence="2" id="KW-0732">Signal</keyword>
<accession>H2ZG26</accession>
<dbReference type="GeneTree" id="ENSGT00960000187102"/>
<dbReference type="InterPro" id="IPR028927">
    <property type="entry name" value="Man-6-P_rcpt"/>
</dbReference>
<dbReference type="PANTHER" id="PTHR15071">
    <property type="entry name" value="MANNOSE-6-PHOSPHATE RECEPTOR FAMILY MEMBER"/>
    <property type="match status" value="1"/>
</dbReference>
<dbReference type="InterPro" id="IPR009011">
    <property type="entry name" value="Man6P_isomerase_rcpt-bd_dom_sf"/>
</dbReference>
<dbReference type="InParanoid" id="H2ZG26"/>
<dbReference type="Pfam" id="PF02157">
    <property type="entry name" value="Man-6-P_recep"/>
    <property type="match status" value="1"/>
</dbReference>
<dbReference type="STRING" id="51511.ENSCSAVP00000016542"/>
<dbReference type="PANTHER" id="PTHR15071:SF29">
    <property type="entry name" value="CATION-DEPENDENT MANNOSE-6-PHOSPHATE RECEPTOR"/>
    <property type="match status" value="1"/>
</dbReference>
<dbReference type="SUPFAM" id="SSF50911">
    <property type="entry name" value="Mannose 6-phosphate receptor domain"/>
    <property type="match status" value="1"/>
</dbReference>
<dbReference type="AlphaFoldDB" id="H2ZG26"/>
<reference evidence="3" key="2">
    <citation type="submission" date="2025-08" db="UniProtKB">
        <authorList>
            <consortium name="Ensembl"/>
        </authorList>
    </citation>
    <scope>IDENTIFICATION</scope>
</reference>
<reference evidence="4" key="1">
    <citation type="submission" date="2003-08" db="EMBL/GenBank/DDBJ databases">
        <authorList>
            <person name="Birren B."/>
            <person name="Nusbaum C."/>
            <person name="Abebe A."/>
            <person name="Abouelleil A."/>
            <person name="Adekoya E."/>
            <person name="Ait-zahra M."/>
            <person name="Allen N."/>
            <person name="Allen T."/>
            <person name="An P."/>
            <person name="Anderson M."/>
            <person name="Anderson S."/>
            <person name="Arachchi H."/>
            <person name="Armbruster J."/>
            <person name="Bachantsang P."/>
            <person name="Baldwin J."/>
            <person name="Barry A."/>
            <person name="Bayul T."/>
            <person name="Blitshsteyn B."/>
            <person name="Bloom T."/>
            <person name="Blye J."/>
            <person name="Boguslavskiy L."/>
            <person name="Borowsky M."/>
            <person name="Boukhgalter B."/>
            <person name="Brunache A."/>
            <person name="Butler J."/>
            <person name="Calixte N."/>
            <person name="Calvo S."/>
            <person name="Camarata J."/>
            <person name="Campo K."/>
            <person name="Chang J."/>
            <person name="Cheshatsang Y."/>
            <person name="Citroen M."/>
            <person name="Collymore A."/>
            <person name="Considine T."/>
            <person name="Cook A."/>
            <person name="Cooke P."/>
            <person name="Corum B."/>
            <person name="Cuomo C."/>
            <person name="David R."/>
            <person name="Dawoe T."/>
            <person name="Degray S."/>
            <person name="Dodge S."/>
            <person name="Dooley K."/>
            <person name="Dorje P."/>
            <person name="Dorjee K."/>
            <person name="Dorris L."/>
            <person name="Duffey N."/>
            <person name="Dupes A."/>
            <person name="Elkins T."/>
            <person name="Engels R."/>
            <person name="Erickson J."/>
            <person name="Farina A."/>
            <person name="Faro S."/>
            <person name="Ferreira P."/>
            <person name="Fischer H."/>
            <person name="Fitzgerald M."/>
            <person name="Foley K."/>
            <person name="Gage D."/>
            <person name="Galagan J."/>
            <person name="Gearin G."/>
            <person name="Gnerre S."/>
            <person name="Gnirke A."/>
            <person name="Goyette A."/>
            <person name="Graham J."/>
            <person name="Grandbois E."/>
            <person name="Gyaltsen K."/>
            <person name="Hafez N."/>
            <person name="Hagopian D."/>
            <person name="Hagos B."/>
            <person name="Hall J."/>
            <person name="Hatcher B."/>
            <person name="Heller A."/>
            <person name="Higgins H."/>
            <person name="Honan T."/>
            <person name="Horn A."/>
            <person name="Houde N."/>
            <person name="Hughes L."/>
            <person name="Hulme W."/>
            <person name="Husby E."/>
            <person name="Iliev I."/>
            <person name="Jaffe D."/>
            <person name="Jones C."/>
            <person name="Kamal M."/>
            <person name="Kamat A."/>
            <person name="Kamvysselis M."/>
            <person name="Karlsson E."/>
            <person name="Kells C."/>
            <person name="Kieu A."/>
            <person name="Kisner P."/>
            <person name="Kodira C."/>
            <person name="Kulbokas E."/>
            <person name="Labutti K."/>
            <person name="Lama D."/>
            <person name="Landers T."/>
            <person name="Leger J."/>
            <person name="Levine S."/>
            <person name="Lewis D."/>
            <person name="Lewis T."/>
            <person name="Lindblad-toh K."/>
            <person name="Liu X."/>
            <person name="Lokyitsang T."/>
            <person name="Lokyitsang Y."/>
            <person name="Lucien O."/>
            <person name="Lui A."/>
            <person name="Ma L.J."/>
            <person name="Mabbitt R."/>
            <person name="Macdonald J."/>
            <person name="Maclean C."/>
            <person name="Major J."/>
            <person name="Manning J."/>
            <person name="Marabella R."/>
            <person name="Maru K."/>
            <person name="Matthews C."/>
            <person name="Mauceli E."/>
            <person name="Mccarthy M."/>
            <person name="Mcdonough S."/>
            <person name="Mcghee T."/>
            <person name="Meldrim J."/>
            <person name="Meneus L."/>
            <person name="Mesirov J."/>
            <person name="Mihalev A."/>
            <person name="Mihova T."/>
            <person name="Mikkelsen T."/>
            <person name="Mlenga V."/>
            <person name="Moru K."/>
            <person name="Mozes J."/>
            <person name="Mulrain L."/>
            <person name="Munson G."/>
            <person name="Naylor J."/>
            <person name="Newes C."/>
            <person name="Nguyen C."/>
            <person name="Nguyen N."/>
            <person name="Nguyen T."/>
            <person name="Nicol R."/>
            <person name="Nielsen C."/>
            <person name="Nizzari M."/>
            <person name="Norbu C."/>
            <person name="Norbu N."/>
            <person name="O'donnell P."/>
            <person name="Okoawo O."/>
            <person name="O'leary S."/>
            <person name="Omotosho B."/>
            <person name="O'neill K."/>
            <person name="Osman S."/>
            <person name="Parker S."/>
            <person name="Perrin D."/>
            <person name="Phunkhang P."/>
            <person name="Piqani B."/>
            <person name="Purcell S."/>
            <person name="Rachupka T."/>
            <person name="Ramasamy U."/>
            <person name="Rameau R."/>
            <person name="Ray V."/>
            <person name="Raymond C."/>
            <person name="Retta R."/>
            <person name="Richardson S."/>
            <person name="Rise C."/>
            <person name="Rodriguez J."/>
            <person name="Rogers J."/>
            <person name="Rogov P."/>
            <person name="Rutman M."/>
            <person name="Schupbach R."/>
            <person name="Seaman C."/>
            <person name="Settipalli S."/>
            <person name="Sharpe T."/>
            <person name="Sheridan J."/>
            <person name="Sherpa N."/>
            <person name="Shi J."/>
            <person name="Smirnov S."/>
            <person name="Smith C."/>
            <person name="Sougnez C."/>
            <person name="Spencer B."/>
            <person name="Stalker J."/>
            <person name="Stange-thomann N."/>
            <person name="Stavropoulos S."/>
            <person name="Stetson K."/>
            <person name="Stone C."/>
            <person name="Stone S."/>
            <person name="Stubbs M."/>
            <person name="Talamas J."/>
            <person name="Tchuinga P."/>
            <person name="Tenzing P."/>
            <person name="Tesfaye S."/>
            <person name="Theodore J."/>
            <person name="Thoulutsang Y."/>
            <person name="Topham K."/>
            <person name="Towey S."/>
            <person name="Tsamla T."/>
            <person name="Tsomo N."/>
            <person name="Vallee D."/>
            <person name="Vassiliev H."/>
            <person name="Venkataraman V."/>
            <person name="Vinson J."/>
            <person name="Vo A."/>
            <person name="Wade C."/>
            <person name="Wang S."/>
            <person name="Wangchuk T."/>
            <person name="Wangdi T."/>
            <person name="Whittaker C."/>
            <person name="Wilkinson J."/>
            <person name="Wu Y."/>
            <person name="Wyman D."/>
            <person name="Yadav S."/>
            <person name="Yang S."/>
            <person name="Yang X."/>
            <person name="Yeager S."/>
            <person name="Yee E."/>
            <person name="Young G."/>
            <person name="Zainoun J."/>
            <person name="Zembeck L."/>
            <person name="Zimmer A."/>
            <person name="Zody M."/>
            <person name="Lander E."/>
        </authorList>
    </citation>
    <scope>NUCLEOTIDE SEQUENCE [LARGE SCALE GENOMIC DNA]</scope>
</reference>
<dbReference type="Gene3D" id="2.70.130.10">
    <property type="entry name" value="Mannose-6-phosphate receptor binding domain"/>
    <property type="match status" value="1"/>
</dbReference>
<evidence type="ECO:0000313" key="4">
    <source>
        <dbReference type="Proteomes" id="UP000007875"/>
    </source>
</evidence>